<organism evidence="1 2">
    <name type="scientific">Vitis vinifera</name>
    <name type="common">Grape</name>
    <dbReference type="NCBI Taxonomy" id="29760"/>
    <lineage>
        <taxon>Eukaryota</taxon>
        <taxon>Viridiplantae</taxon>
        <taxon>Streptophyta</taxon>
        <taxon>Embryophyta</taxon>
        <taxon>Tracheophyta</taxon>
        <taxon>Spermatophyta</taxon>
        <taxon>Magnoliopsida</taxon>
        <taxon>eudicotyledons</taxon>
        <taxon>Gunneridae</taxon>
        <taxon>Pentapetalae</taxon>
        <taxon>rosids</taxon>
        <taxon>Vitales</taxon>
        <taxon>Vitaceae</taxon>
        <taxon>Viteae</taxon>
        <taxon>Vitis</taxon>
    </lineage>
</organism>
<dbReference type="Proteomes" id="UP000288805">
    <property type="component" value="Unassembled WGS sequence"/>
</dbReference>
<dbReference type="AlphaFoldDB" id="A0A438G6P3"/>
<reference evidence="1 2" key="1">
    <citation type="journal article" date="2018" name="PLoS Genet.">
        <title>Population sequencing reveals clonal diversity and ancestral inbreeding in the grapevine cultivar Chardonnay.</title>
        <authorList>
            <person name="Roach M.J."/>
            <person name="Johnson D.L."/>
            <person name="Bohlmann J."/>
            <person name="van Vuuren H.J."/>
            <person name="Jones S.J."/>
            <person name="Pretorius I.S."/>
            <person name="Schmidt S.A."/>
            <person name="Borneman A.R."/>
        </authorList>
    </citation>
    <scope>NUCLEOTIDE SEQUENCE [LARGE SCALE GENOMIC DNA]</scope>
    <source>
        <strain evidence="2">cv. Chardonnay</strain>
        <tissue evidence="1">Leaf</tissue>
    </source>
</reference>
<accession>A0A438G6P3</accession>
<proteinExistence type="predicted"/>
<dbReference type="EMBL" id="QGNW01000563">
    <property type="protein sequence ID" value="RVW67831.1"/>
    <property type="molecule type" value="Genomic_DNA"/>
</dbReference>
<evidence type="ECO:0000313" key="1">
    <source>
        <dbReference type="EMBL" id="RVW67831.1"/>
    </source>
</evidence>
<dbReference type="OrthoDB" id="1882297at2759"/>
<comment type="caution">
    <text evidence="1">The sequence shown here is derived from an EMBL/GenBank/DDBJ whole genome shotgun (WGS) entry which is preliminary data.</text>
</comment>
<name>A0A438G6P3_VITVI</name>
<sequence length="92" mass="10221">MDESLIALFTPLANLVRLILHSHNVRSHEIAVVIFIYLKYLLAKRGVDQIVQHGFNEENCKVRILTALSLAALAEAASPHGLENFDSVLQSL</sequence>
<gene>
    <name evidence="1" type="ORF">CK203_061003</name>
</gene>
<protein>
    <submittedName>
        <fullName evidence="1">Uncharacterized protein</fullName>
    </submittedName>
</protein>
<evidence type="ECO:0000313" key="2">
    <source>
        <dbReference type="Proteomes" id="UP000288805"/>
    </source>
</evidence>